<evidence type="ECO:0000256" key="1">
    <source>
        <dbReference type="ARBA" id="ARBA00005417"/>
    </source>
</evidence>
<dbReference type="EMBL" id="CYXV01000001">
    <property type="protein sequence ID" value="CUM71210.1"/>
    <property type="molecule type" value="Genomic_DNA"/>
</dbReference>
<evidence type="ECO:0000256" key="4">
    <source>
        <dbReference type="ARBA" id="ARBA00022840"/>
    </source>
</evidence>
<evidence type="ECO:0000256" key="2">
    <source>
        <dbReference type="ARBA" id="ARBA00022448"/>
    </source>
</evidence>
<sequence length="296" mass="33782">MGLEFDKVSKEFSSFRAVDCVNYTMKKGVYGLLGVNGAGKTTLMRMLCTIIRPTEGKIRWNGKDIFELGETYRGILGYLPQEFGYYPDMSIYDYLMYIASIKGIRQSVAKQRIDQLLRQVALSKYKKRRMRTLSGGMIRRVGIAQAMLNNPKILVLDEPTAGLDPNERVRFRNLISELSENRLVLLSTHIVSDVEFIANEIILMKDGKFFYTGSTEDLVRSMDESVFQCVVPKNEVNWYLQNYLVGNIKTIPEGAELRIISKTAPVRNAIRQDATLEDAFLLYFGEKAGEDYDDEI</sequence>
<evidence type="ECO:0000313" key="7">
    <source>
        <dbReference type="Proteomes" id="UP000095495"/>
    </source>
</evidence>
<dbReference type="PROSITE" id="PS00211">
    <property type="entry name" value="ABC_TRANSPORTER_1"/>
    <property type="match status" value="1"/>
</dbReference>
<keyword evidence="3" id="KW-0547">Nucleotide-binding</keyword>
<gene>
    <name evidence="6" type="primary">ybhF_1</name>
    <name evidence="6" type="ORF">ERS852420_00177</name>
</gene>
<dbReference type="SMART" id="SM00382">
    <property type="entry name" value="AAA"/>
    <property type="match status" value="1"/>
</dbReference>
<dbReference type="CDD" id="cd03264">
    <property type="entry name" value="ABC_drug_resistance_like"/>
    <property type="match status" value="1"/>
</dbReference>
<dbReference type="Pfam" id="PF00005">
    <property type="entry name" value="ABC_tran"/>
    <property type="match status" value="1"/>
</dbReference>
<dbReference type="GO" id="GO:0016887">
    <property type="term" value="F:ATP hydrolysis activity"/>
    <property type="evidence" value="ECO:0007669"/>
    <property type="project" value="InterPro"/>
</dbReference>
<evidence type="ECO:0000313" key="6">
    <source>
        <dbReference type="EMBL" id="CUM71210.1"/>
    </source>
</evidence>
<dbReference type="AlphaFoldDB" id="A0A173QZZ3"/>
<dbReference type="Gene3D" id="3.40.50.300">
    <property type="entry name" value="P-loop containing nucleotide triphosphate hydrolases"/>
    <property type="match status" value="1"/>
</dbReference>
<organism evidence="6 7">
    <name type="scientific">Roseburia faecis</name>
    <dbReference type="NCBI Taxonomy" id="301302"/>
    <lineage>
        <taxon>Bacteria</taxon>
        <taxon>Bacillati</taxon>
        <taxon>Bacillota</taxon>
        <taxon>Clostridia</taxon>
        <taxon>Lachnospirales</taxon>
        <taxon>Lachnospiraceae</taxon>
        <taxon>Roseburia</taxon>
    </lineage>
</organism>
<comment type="similarity">
    <text evidence="1">Belongs to the ABC transporter superfamily.</text>
</comment>
<dbReference type="PANTHER" id="PTHR43335">
    <property type="entry name" value="ABC TRANSPORTER, ATP-BINDING PROTEIN"/>
    <property type="match status" value="1"/>
</dbReference>
<dbReference type="PANTHER" id="PTHR43335:SF2">
    <property type="entry name" value="ABC TRANSPORTER, ATP-BINDING PROTEIN"/>
    <property type="match status" value="1"/>
</dbReference>
<dbReference type="InterPro" id="IPR003593">
    <property type="entry name" value="AAA+_ATPase"/>
</dbReference>
<evidence type="ECO:0000259" key="5">
    <source>
        <dbReference type="PROSITE" id="PS50893"/>
    </source>
</evidence>
<dbReference type="RefSeq" id="WP_055260741.1">
    <property type="nucleotide sequence ID" value="NZ_CYXV01000001.1"/>
</dbReference>
<feature type="domain" description="ABC transporter" evidence="5">
    <location>
        <begin position="3"/>
        <end position="231"/>
    </location>
</feature>
<protein>
    <submittedName>
        <fullName evidence="6">Uncharacterized ABC transporter ATP-binding protein YbhF</fullName>
    </submittedName>
</protein>
<dbReference type="PROSITE" id="PS50893">
    <property type="entry name" value="ABC_TRANSPORTER_2"/>
    <property type="match status" value="1"/>
</dbReference>
<dbReference type="InterPro" id="IPR017871">
    <property type="entry name" value="ABC_transporter-like_CS"/>
</dbReference>
<reference evidence="6 7" key="1">
    <citation type="submission" date="2015-09" db="EMBL/GenBank/DDBJ databases">
        <authorList>
            <consortium name="Pathogen Informatics"/>
        </authorList>
    </citation>
    <scope>NUCLEOTIDE SEQUENCE [LARGE SCALE GENOMIC DNA]</scope>
    <source>
        <strain evidence="6 7">2789STDY5608863</strain>
    </source>
</reference>
<keyword evidence="4 6" id="KW-0067">ATP-binding</keyword>
<dbReference type="SUPFAM" id="SSF52540">
    <property type="entry name" value="P-loop containing nucleoside triphosphate hydrolases"/>
    <property type="match status" value="1"/>
</dbReference>
<keyword evidence="2" id="KW-0813">Transport</keyword>
<dbReference type="InterPro" id="IPR027417">
    <property type="entry name" value="P-loop_NTPase"/>
</dbReference>
<proteinExistence type="inferred from homology"/>
<name>A0A173QZZ3_9FIRM</name>
<dbReference type="InterPro" id="IPR003439">
    <property type="entry name" value="ABC_transporter-like_ATP-bd"/>
</dbReference>
<dbReference type="GO" id="GO:0005524">
    <property type="term" value="F:ATP binding"/>
    <property type="evidence" value="ECO:0007669"/>
    <property type="project" value="UniProtKB-KW"/>
</dbReference>
<accession>A0A173QZZ3</accession>
<dbReference type="Proteomes" id="UP000095495">
    <property type="component" value="Unassembled WGS sequence"/>
</dbReference>
<evidence type="ECO:0000256" key="3">
    <source>
        <dbReference type="ARBA" id="ARBA00022741"/>
    </source>
</evidence>